<keyword evidence="1" id="KW-0472">Membrane</keyword>
<feature type="transmembrane region" description="Helical" evidence="1">
    <location>
        <begin position="54"/>
        <end position="76"/>
    </location>
</feature>
<proteinExistence type="predicted"/>
<reference evidence="3 4" key="1">
    <citation type="submission" date="2019-12" db="EMBL/GenBank/DDBJ databases">
        <title>Full genome sequence of a Bacillus safensis strain isolated from commercially available natto in Indonesia.</title>
        <authorList>
            <person name="Yoshida M."/>
            <person name="Uomi M."/>
            <person name="Waturangi D."/>
            <person name="Ekaputri J.J."/>
            <person name="Setiamarga D.H.E."/>
        </authorList>
    </citation>
    <scope>NUCLEOTIDE SEQUENCE [LARGE SCALE GENOMIC DNA]</scope>
    <source>
        <strain evidence="3 4">IDN1</strain>
    </source>
</reference>
<feature type="domain" description="NfeD integral membrane" evidence="2">
    <location>
        <begin position="1"/>
        <end position="74"/>
    </location>
</feature>
<dbReference type="AlphaFoldDB" id="A0A5S9MBC1"/>
<keyword evidence="1" id="KW-1133">Transmembrane helix</keyword>
<evidence type="ECO:0000313" key="4">
    <source>
        <dbReference type="Proteomes" id="UP000464658"/>
    </source>
</evidence>
<keyword evidence="1" id="KW-0812">Transmembrane</keyword>
<dbReference type="InterPro" id="IPR056739">
    <property type="entry name" value="NfeD_membrane"/>
</dbReference>
<feature type="transmembrane region" description="Helical" evidence="1">
    <location>
        <begin position="6"/>
        <end position="26"/>
    </location>
</feature>
<evidence type="ECO:0000256" key="1">
    <source>
        <dbReference type="SAM" id="Phobius"/>
    </source>
</evidence>
<name>A0A5S9MBC1_BACIA</name>
<sequence>MAGFAGYETLFLFLAGIALIILELFFLPGGIVGVIGLICVVVSLFLAAGSFTEMAISILIATAVSTIAVILLTKVLGKRMKFFKKVHFNRFNQ</sequence>
<evidence type="ECO:0000259" key="2">
    <source>
        <dbReference type="Pfam" id="PF24961"/>
    </source>
</evidence>
<organism evidence="3 4">
    <name type="scientific">Bacillus safensis</name>
    <dbReference type="NCBI Taxonomy" id="561879"/>
    <lineage>
        <taxon>Bacteria</taxon>
        <taxon>Bacillati</taxon>
        <taxon>Bacillota</taxon>
        <taxon>Bacilli</taxon>
        <taxon>Bacillales</taxon>
        <taxon>Bacillaceae</taxon>
        <taxon>Bacillus</taxon>
    </lineage>
</organism>
<gene>
    <name evidence="3" type="ORF">BsIDN1_44380</name>
</gene>
<accession>A0A5S9MBC1</accession>
<feature type="transmembrane region" description="Helical" evidence="1">
    <location>
        <begin position="31"/>
        <end position="48"/>
    </location>
</feature>
<evidence type="ECO:0000313" key="3">
    <source>
        <dbReference type="EMBL" id="BBP90820.1"/>
    </source>
</evidence>
<dbReference type="Proteomes" id="UP000464658">
    <property type="component" value="Chromosome"/>
</dbReference>
<protein>
    <recommendedName>
        <fullName evidence="2">NfeD integral membrane domain-containing protein</fullName>
    </recommendedName>
</protein>
<dbReference type="Pfam" id="PF24961">
    <property type="entry name" value="NfeD_membrane"/>
    <property type="match status" value="1"/>
</dbReference>
<dbReference type="EMBL" id="AP021906">
    <property type="protein sequence ID" value="BBP90820.1"/>
    <property type="molecule type" value="Genomic_DNA"/>
</dbReference>